<dbReference type="EMBL" id="DXHV01000017">
    <property type="protein sequence ID" value="HIV99856.1"/>
    <property type="molecule type" value="Genomic_DNA"/>
</dbReference>
<feature type="domain" description="PDZ" evidence="3">
    <location>
        <begin position="213"/>
        <end position="283"/>
    </location>
</feature>
<dbReference type="InterPro" id="IPR041489">
    <property type="entry name" value="PDZ_6"/>
</dbReference>
<name>A0A9D1TPA4_9BACT</name>
<reference evidence="4" key="1">
    <citation type="journal article" date="2021" name="PeerJ">
        <title>Extensive microbial diversity within the chicken gut microbiome revealed by metagenomics and culture.</title>
        <authorList>
            <person name="Gilroy R."/>
            <person name="Ravi A."/>
            <person name="Getino M."/>
            <person name="Pursley I."/>
            <person name="Horton D.L."/>
            <person name="Alikhan N.F."/>
            <person name="Baker D."/>
            <person name="Gharbi K."/>
            <person name="Hall N."/>
            <person name="Watson M."/>
            <person name="Adriaenssens E.M."/>
            <person name="Foster-Nyarko E."/>
            <person name="Jarju S."/>
            <person name="Secka A."/>
            <person name="Antonio M."/>
            <person name="Oren A."/>
            <person name="Chaudhuri R.R."/>
            <person name="La Ragione R."/>
            <person name="Hildebrand F."/>
            <person name="Pallen M.J."/>
        </authorList>
    </citation>
    <scope>NUCLEOTIDE SEQUENCE</scope>
    <source>
        <strain evidence="4">ChiHecec2B26-446</strain>
    </source>
</reference>
<comment type="caution">
    <text evidence="4">The sequence shown here is derived from an EMBL/GenBank/DDBJ whole genome shotgun (WGS) entry which is preliminary data.</text>
</comment>
<evidence type="ECO:0000313" key="5">
    <source>
        <dbReference type="Proteomes" id="UP000886752"/>
    </source>
</evidence>
<dbReference type="Pfam" id="PF17820">
    <property type="entry name" value="PDZ_6"/>
    <property type="match status" value="1"/>
</dbReference>
<keyword evidence="2" id="KW-0472">Membrane</keyword>
<feature type="region of interest" description="Disordered" evidence="1">
    <location>
        <begin position="1"/>
        <end position="39"/>
    </location>
</feature>
<dbReference type="Proteomes" id="UP000886752">
    <property type="component" value="Unassembled WGS sequence"/>
</dbReference>
<feature type="transmembrane region" description="Helical" evidence="2">
    <location>
        <begin position="48"/>
        <end position="67"/>
    </location>
</feature>
<sequence length="310" mass="33263">MDETSRKEITCDGRKWRPERAEGAKGANRDGRAGTVGQDRQAGKGWRALLMLPVCALLFGGCAPAGLHSSSAGHYEGKSLEDVRREPGYLGERTVLVEGLDKEAQGQAYERLFARGYCPVGTLTWSGPGMAGEAAEAMEDGLKARARKVGASRVLWRALPLEPEDPTRPGETATAEPGPEQDREQGPAEQKAAEQEEAGQQTEPARGLYSYHAVFFARFDTRELGGPLGVYTAAPDAAWLRQSETGKGVRLVTVLKGSKAEEAGLKPGDVIVTINGNAADAITPLVHMGEENLLTVWRDGELLEKAVVLD</sequence>
<feature type="compositionally biased region" description="Basic and acidic residues" evidence="1">
    <location>
        <begin position="1"/>
        <end position="32"/>
    </location>
</feature>
<protein>
    <submittedName>
        <fullName evidence="4">PDZ domain-containing protein</fullName>
    </submittedName>
</protein>
<dbReference type="SUPFAM" id="SSF50156">
    <property type="entry name" value="PDZ domain-like"/>
    <property type="match status" value="1"/>
</dbReference>
<reference evidence="4" key="2">
    <citation type="submission" date="2021-04" db="EMBL/GenBank/DDBJ databases">
        <authorList>
            <person name="Gilroy R."/>
        </authorList>
    </citation>
    <scope>NUCLEOTIDE SEQUENCE</scope>
    <source>
        <strain evidence="4">ChiHecec2B26-446</strain>
    </source>
</reference>
<dbReference type="Gene3D" id="2.30.42.10">
    <property type="match status" value="1"/>
</dbReference>
<accession>A0A9D1TPA4</accession>
<evidence type="ECO:0000313" key="4">
    <source>
        <dbReference type="EMBL" id="HIV99856.1"/>
    </source>
</evidence>
<feature type="compositionally biased region" description="Basic and acidic residues" evidence="1">
    <location>
        <begin position="180"/>
        <end position="194"/>
    </location>
</feature>
<dbReference type="InterPro" id="IPR036034">
    <property type="entry name" value="PDZ_sf"/>
</dbReference>
<proteinExistence type="predicted"/>
<dbReference type="SMART" id="SM00228">
    <property type="entry name" value="PDZ"/>
    <property type="match status" value="1"/>
</dbReference>
<gene>
    <name evidence="4" type="ORF">H9894_01500</name>
</gene>
<keyword evidence="2" id="KW-1133">Transmembrane helix</keyword>
<dbReference type="PROSITE" id="PS50106">
    <property type="entry name" value="PDZ"/>
    <property type="match status" value="1"/>
</dbReference>
<dbReference type="AlphaFoldDB" id="A0A9D1TPA4"/>
<dbReference type="InterPro" id="IPR001478">
    <property type="entry name" value="PDZ"/>
</dbReference>
<feature type="region of interest" description="Disordered" evidence="1">
    <location>
        <begin position="157"/>
        <end position="204"/>
    </location>
</feature>
<evidence type="ECO:0000256" key="2">
    <source>
        <dbReference type="SAM" id="Phobius"/>
    </source>
</evidence>
<evidence type="ECO:0000259" key="3">
    <source>
        <dbReference type="PROSITE" id="PS50106"/>
    </source>
</evidence>
<organism evidence="4 5">
    <name type="scientific">Candidatus Desulfovibrio intestinipullorum</name>
    <dbReference type="NCBI Taxonomy" id="2838536"/>
    <lineage>
        <taxon>Bacteria</taxon>
        <taxon>Pseudomonadati</taxon>
        <taxon>Thermodesulfobacteriota</taxon>
        <taxon>Desulfovibrionia</taxon>
        <taxon>Desulfovibrionales</taxon>
        <taxon>Desulfovibrionaceae</taxon>
        <taxon>Desulfovibrio</taxon>
    </lineage>
</organism>
<keyword evidence="2" id="KW-0812">Transmembrane</keyword>
<evidence type="ECO:0000256" key="1">
    <source>
        <dbReference type="SAM" id="MobiDB-lite"/>
    </source>
</evidence>